<dbReference type="PROSITE" id="PS00330">
    <property type="entry name" value="HEMOLYSIN_CALCIUM"/>
    <property type="match status" value="3"/>
</dbReference>
<evidence type="ECO:0000256" key="2">
    <source>
        <dbReference type="ARBA" id="ARBA00022525"/>
    </source>
</evidence>
<dbReference type="EMBL" id="AF002131">
    <property type="protein sequence ID" value="AAC46039.1"/>
    <property type="molecule type" value="Genomic_DNA"/>
</dbReference>
<organism evidence="3">
    <name type="scientific">Phormidium uncinatum</name>
    <dbReference type="NCBI Taxonomy" id="60848"/>
    <lineage>
        <taxon>Bacteria</taxon>
        <taxon>Bacillati</taxon>
        <taxon>Cyanobacteriota</taxon>
        <taxon>Cyanophyceae</taxon>
        <taxon>Oscillatoriophycideae</taxon>
        <taxon>Oscillatoriales</taxon>
        <taxon>Oscillatoriaceae</taxon>
        <taxon>Phormidium</taxon>
    </lineage>
</organism>
<accession>O51813</accession>
<evidence type="ECO:0000256" key="1">
    <source>
        <dbReference type="ARBA" id="ARBA00004613"/>
    </source>
</evidence>
<keyword evidence="2" id="KW-0964">Secreted</keyword>
<dbReference type="Gene3D" id="2.160.20.160">
    <property type="match status" value="1"/>
</dbReference>
<dbReference type="Pfam" id="PF00353">
    <property type="entry name" value="HemolysinCabind"/>
    <property type="match status" value="12"/>
</dbReference>
<name>O51813_9CYAN</name>
<dbReference type="InterPro" id="IPR011049">
    <property type="entry name" value="Serralysin-like_metalloprot_C"/>
</dbReference>
<dbReference type="Gene3D" id="2.150.10.10">
    <property type="entry name" value="Serralysin-like metalloprotease, C-terminal"/>
    <property type="match status" value="2"/>
</dbReference>
<dbReference type="AlphaFoldDB" id="O51813"/>
<dbReference type="GO" id="GO:0005509">
    <property type="term" value="F:calcium ion binding"/>
    <property type="evidence" value="ECO:0007669"/>
    <property type="project" value="InterPro"/>
</dbReference>
<dbReference type="GO" id="GO:0005576">
    <property type="term" value="C:extracellular region"/>
    <property type="evidence" value="ECO:0007669"/>
    <property type="project" value="UniProtKB-SubCell"/>
</dbReference>
<sequence length="646" mass="65785">MTTLDDNPNQLDLNLPGLGPDTIFAGGGADFIRTATLGGSLIFGQGDYDTLIALGPNDTLYGGDDEDSLRTQRTPAYLYGDGGNDTIIAEARATMYGGAADDFIQGTAEANLMFGNEGADIMLGGAQRRDSLYGGKGNDSIGFFTGAGDGSNNLGLNLSGGIAGFVGNEGNNFLRGDLGDDLLAAINQRDTLYGGKGKDTLRVVGSNSYASGDDDSDILRVVNTLETNFFSTSPVTIGLERTTLLGGAGDDSLYGGIGDFRGGKNFYDGGDGNDTIVSFAFQDTVLGSDGNDFITSSTATGISSQGANISTPGYSGNSLLDGGRGNDTIRAAFSTDTMIGGEGSDSLSGVFTQASGADGDDTIDASLAANFGPITLDGGLGNDRLIGNRSATNFFNGGEGNDFIVFASTGDSLIGSFGGNDTISYATNVSFGNITTPTVISDFLGNNLITGGNGRDSITTGAGNDILIGGPQGDLSTDTLDGGDGDDSLYGDFGNDNLIGGNGNDTLVGGPGSDTLTGGSGNDVFVYFNPFEGGTVTAQVDGIVDFVVGQDRIALSSTGLPGGAGFGFPISGVANRRPLDREFLVLEDVLATGTQAEANAPAQFLVYENLSGNLYFDTNGVSAGGLVTVANINNRPRISESDIILF</sequence>
<reference evidence="3" key="1">
    <citation type="journal article" date="1997" name="Mol. Microbiol.">
        <title>Oscillin, an extracellular, Ca2+-binding glycoprotein essential for the gliding motility of cyanobacteria.</title>
        <authorList>
            <person name="Hoiczyk E."/>
            <person name="Baumeister W."/>
        </authorList>
    </citation>
    <scope>NUCLEOTIDE SEQUENCE</scope>
    <source>
        <strain evidence="3">Baikal</strain>
    </source>
</reference>
<dbReference type="PRINTS" id="PR00313">
    <property type="entry name" value="CABNDNGRPT"/>
</dbReference>
<evidence type="ECO:0000313" key="3">
    <source>
        <dbReference type="EMBL" id="AAC46039.1"/>
    </source>
</evidence>
<dbReference type="InterPro" id="IPR050557">
    <property type="entry name" value="RTX_toxin/Mannuronan_C5-epim"/>
</dbReference>
<comment type="subcellular location">
    <subcellularLocation>
        <location evidence="1">Secreted</location>
    </subcellularLocation>
</comment>
<protein>
    <submittedName>
        <fullName evidence="3">Oscillin</fullName>
    </submittedName>
</protein>
<dbReference type="PANTHER" id="PTHR38340:SF1">
    <property type="entry name" value="S-LAYER PROTEIN"/>
    <property type="match status" value="1"/>
</dbReference>
<dbReference type="InterPro" id="IPR018511">
    <property type="entry name" value="Hemolysin-typ_Ca-bd_CS"/>
</dbReference>
<dbReference type="InterPro" id="IPR001343">
    <property type="entry name" value="Hemolysn_Ca-bd"/>
</dbReference>
<dbReference type="PANTHER" id="PTHR38340">
    <property type="entry name" value="S-LAYER PROTEIN"/>
    <property type="match status" value="1"/>
</dbReference>
<dbReference type="SUPFAM" id="SSF51120">
    <property type="entry name" value="beta-Roll"/>
    <property type="match status" value="4"/>
</dbReference>
<proteinExistence type="predicted"/>